<sequence>MSTGPAGDRRTPFALLFGQAALGLVVGVVWWLLTRHPAPWVVGEPVVTSSSVYPVARDGVFSVLTALVGLAAGVVVVARGSRDARPLLVLGTALAGALAGALIAAGLGSSLPPAGQGEVGHVTVRAWVVLLVQPFALTAVVAVVTLVQALLEWARTA</sequence>
<evidence type="ECO:0000313" key="3">
    <source>
        <dbReference type="Proteomes" id="UP000521922"/>
    </source>
</evidence>
<keyword evidence="3" id="KW-1185">Reference proteome</keyword>
<keyword evidence="1" id="KW-0812">Transmembrane</keyword>
<keyword evidence="1" id="KW-1133">Transmembrane helix</keyword>
<comment type="caution">
    <text evidence="2">The sequence shown here is derived from an EMBL/GenBank/DDBJ whole genome shotgun (WGS) entry which is preliminary data.</text>
</comment>
<accession>A0A7Y9ASN9</accession>
<feature type="transmembrane region" description="Helical" evidence="1">
    <location>
        <begin position="59"/>
        <end position="78"/>
    </location>
</feature>
<dbReference type="Proteomes" id="UP000521922">
    <property type="component" value="Unassembled WGS sequence"/>
</dbReference>
<evidence type="ECO:0000256" key="1">
    <source>
        <dbReference type="SAM" id="Phobius"/>
    </source>
</evidence>
<reference evidence="2 3" key="1">
    <citation type="submission" date="2020-07" db="EMBL/GenBank/DDBJ databases">
        <title>Sequencing the genomes of 1000 actinobacteria strains.</title>
        <authorList>
            <person name="Klenk H.-P."/>
        </authorList>
    </citation>
    <scope>NUCLEOTIDE SEQUENCE [LARGE SCALE GENOMIC DNA]</scope>
    <source>
        <strain evidence="2 3">DSM 7487</strain>
    </source>
</reference>
<feature type="transmembrane region" description="Helical" evidence="1">
    <location>
        <begin position="12"/>
        <end position="33"/>
    </location>
</feature>
<feature type="transmembrane region" description="Helical" evidence="1">
    <location>
        <begin position="87"/>
        <end position="107"/>
    </location>
</feature>
<keyword evidence="1" id="KW-0472">Membrane</keyword>
<organism evidence="2 3">
    <name type="scientific">Kineococcus aurantiacus</name>
    <dbReference type="NCBI Taxonomy" id="37633"/>
    <lineage>
        <taxon>Bacteria</taxon>
        <taxon>Bacillati</taxon>
        <taxon>Actinomycetota</taxon>
        <taxon>Actinomycetes</taxon>
        <taxon>Kineosporiales</taxon>
        <taxon>Kineosporiaceae</taxon>
        <taxon>Kineococcus</taxon>
    </lineage>
</organism>
<dbReference type="RefSeq" id="WP_179749022.1">
    <property type="nucleotide sequence ID" value="NZ_BAAAGN010000038.1"/>
</dbReference>
<dbReference type="EMBL" id="JACCBB010000001">
    <property type="protein sequence ID" value="NYD21019.1"/>
    <property type="molecule type" value="Genomic_DNA"/>
</dbReference>
<proteinExistence type="predicted"/>
<name>A0A7Y9ASN9_9ACTN</name>
<protein>
    <recommendedName>
        <fullName evidence="4">DUF2567 domain-containing protein</fullName>
    </recommendedName>
</protein>
<gene>
    <name evidence="2" type="ORF">BJ968_000559</name>
</gene>
<feature type="transmembrane region" description="Helical" evidence="1">
    <location>
        <begin position="127"/>
        <end position="151"/>
    </location>
</feature>
<evidence type="ECO:0000313" key="2">
    <source>
        <dbReference type="EMBL" id="NYD21019.1"/>
    </source>
</evidence>
<dbReference type="AlphaFoldDB" id="A0A7Y9ASN9"/>
<evidence type="ECO:0008006" key="4">
    <source>
        <dbReference type="Google" id="ProtNLM"/>
    </source>
</evidence>